<gene>
    <name evidence="3" type="ORF">KB893_014095</name>
    <name evidence="2" type="ORF">KB893_06490</name>
</gene>
<dbReference type="EMBL" id="JAGQFT020000010">
    <property type="protein sequence ID" value="MBS7458267.1"/>
    <property type="molecule type" value="Genomic_DNA"/>
</dbReference>
<keyword evidence="1" id="KW-0812">Transmembrane</keyword>
<feature type="transmembrane region" description="Helical" evidence="1">
    <location>
        <begin position="128"/>
        <end position="151"/>
    </location>
</feature>
<proteinExistence type="predicted"/>
<organism evidence="2">
    <name type="scientific">Coralloluteibacterium stylophorae</name>
    <dbReference type="NCBI Taxonomy" id="1776034"/>
    <lineage>
        <taxon>Bacteria</taxon>
        <taxon>Pseudomonadati</taxon>
        <taxon>Pseudomonadota</taxon>
        <taxon>Gammaproteobacteria</taxon>
        <taxon>Lysobacterales</taxon>
        <taxon>Lysobacteraceae</taxon>
        <taxon>Coralloluteibacterium</taxon>
    </lineage>
</organism>
<dbReference type="Pfam" id="PF09997">
    <property type="entry name" value="DUF2238"/>
    <property type="match status" value="1"/>
</dbReference>
<evidence type="ECO:0000313" key="2">
    <source>
        <dbReference type="EMBL" id="MBR0562163.1"/>
    </source>
</evidence>
<dbReference type="EMBL" id="JAGQFT010000037">
    <property type="protein sequence ID" value="MBR0562163.1"/>
    <property type="molecule type" value="Genomic_DNA"/>
</dbReference>
<dbReference type="Proteomes" id="UP000675747">
    <property type="component" value="Unassembled WGS sequence"/>
</dbReference>
<reference evidence="3 4" key="1">
    <citation type="journal article" date="2021" name="Microbiol. Resour. Announc.">
        <title>Draft Genome Sequence of Coralloluteibacterium stylophorae LMG 29479T.</title>
        <authorList>
            <person name="Karlyshev A.V."/>
            <person name="Kudryashova E.B."/>
            <person name="Ariskina E.V."/>
            <person name="Conroy A.P."/>
            <person name="Abidueva E.Y."/>
        </authorList>
    </citation>
    <scope>NUCLEOTIDE SEQUENCE [LARGE SCALE GENOMIC DNA]</scope>
    <source>
        <strain evidence="3 4">LMG 29479</strain>
    </source>
</reference>
<feature type="transmembrane region" description="Helical" evidence="1">
    <location>
        <begin position="171"/>
        <end position="189"/>
    </location>
</feature>
<dbReference type="InterPro" id="IPR014509">
    <property type="entry name" value="YjdF-like"/>
</dbReference>
<comment type="caution">
    <text evidence="2">The sequence shown here is derived from an EMBL/GenBank/DDBJ whole genome shotgun (WGS) entry which is preliminary data.</text>
</comment>
<dbReference type="RefSeq" id="WP_211926109.1">
    <property type="nucleotide sequence ID" value="NZ_JAGQFT020000010.1"/>
</dbReference>
<evidence type="ECO:0000256" key="1">
    <source>
        <dbReference type="SAM" id="Phobius"/>
    </source>
</evidence>
<evidence type="ECO:0008006" key="5">
    <source>
        <dbReference type="Google" id="ProtNLM"/>
    </source>
</evidence>
<name>A0A8J8AZE5_9GAMM</name>
<keyword evidence="1" id="KW-0472">Membrane</keyword>
<feature type="transmembrane region" description="Helical" evidence="1">
    <location>
        <begin position="42"/>
        <end position="58"/>
    </location>
</feature>
<evidence type="ECO:0000313" key="3">
    <source>
        <dbReference type="EMBL" id="MBS7458267.1"/>
    </source>
</evidence>
<feature type="transmembrane region" description="Helical" evidence="1">
    <location>
        <begin position="96"/>
        <end position="116"/>
    </location>
</feature>
<keyword evidence="1" id="KW-1133">Transmembrane helix</keyword>
<dbReference type="AlphaFoldDB" id="A0A8J8AZE5"/>
<accession>A0A8J8AZE5</accession>
<sequence>MPAPPATIRAALAGQHPVTWLVQLFYLVAIPVQLALGQPWEAFAAFASLGLVLIPLSVRCNSRLAVPRWTEIGTALFVFATTFLGERLDFYERLPWWDAAAHAASAAAVAAMAAMVMRHRATAVGARLTPGMLAAVAFTTAVCMGSLWEILEFAFDTFFDANTQKDGHLDTMGDIIANTLGAAVGAWLVRRGTA</sequence>
<feature type="transmembrane region" description="Helical" evidence="1">
    <location>
        <begin position="18"/>
        <end position="36"/>
    </location>
</feature>
<reference evidence="2" key="2">
    <citation type="submission" date="2021-04" db="EMBL/GenBank/DDBJ databases">
        <authorList>
            <person name="Karlyshev A.V."/>
        </authorList>
    </citation>
    <scope>NUCLEOTIDE SEQUENCE</scope>
    <source>
        <strain evidence="2">LMG 29479</strain>
    </source>
</reference>
<evidence type="ECO:0000313" key="4">
    <source>
        <dbReference type="Proteomes" id="UP000675747"/>
    </source>
</evidence>
<feature type="transmembrane region" description="Helical" evidence="1">
    <location>
        <begin position="65"/>
        <end position="84"/>
    </location>
</feature>
<protein>
    <recommendedName>
        <fullName evidence="5">DUF2238 domain-containing protein</fullName>
    </recommendedName>
</protein>
<keyword evidence="4" id="KW-1185">Reference proteome</keyword>